<dbReference type="Proteomes" id="UP000662931">
    <property type="component" value="Chromosome 4"/>
</dbReference>
<evidence type="ECO:0000256" key="5">
    <source>
        <dbReference type="ARBA" id="ARBA00022692"/>
    </source>
</evidence>
<feature type="transmembrane region" description="Helical" evidence="10">
    <location>
        <begin position="376"/>
        <end position="397"/>
    </location>
</feature>
<feature type="transmembrane region" description="Helical" evidence="10">
    <location>
        <begin position="417"/>
        <end position="440"/>
    </location>
</feature>
<feature type="transmembrane region" description="Helical" evidence="10">
    <location>
        <begin position="132"/>
        <end position="150"/>
    </location>
</feature>
<dbReference type="GO" id="GO:0005886">
    <property type="term" value="C:plasma membrane"/>
    <property type="evidence" value="ECO:0007669"/>
    <property type="project" value="TreeGrafter"/>
</dbReference>
<dbReference type="PROSITE" id="PS50850">
    <property type="entry name" value="MFS"/>
    <property type="match status" value="1"/>
</dbReference>
<evidence type="ECO:0000313" key="12">
    <source>
        <dbReference type="EMBL" id="QPG75910.1"/>
    </source>
</evidence>
<sequence length="541" mass="59971">MSEELNIQEQGSESSSLVGETSEKENILSNDAPAAKDSQIPKEEHGSYLALTIITFLISFGAFIYGWDSGTISGIVNTPDYLERFGQWSDSDKDYYLSEVRMGLIVSIFNMGATFGGVTLGRLGDMWGRREGILFSTCIYIVGTVIQIAANHSWVQYFVGRILTGLSVGCNCVLCPMYISELAPMDIRGTMVTVYQLMQSAGLFLGYCACYGSNKNYIDSRSWRIPLGLCFAFALLLICGLIFAPESPRFLVKNNRIDRAKHSLSRVTRVPDASPLIQREIDALLEGVEAEELAGNSSWKELVTGRPKIFYRVVMGVILQALLQLTGANYFFYYSNTVFASVALDNSYVTSIIIGVVFFGSTFVPLYTMDHFGRRVTLLVGSAALAICLLVFATIGVKALYPHEYGVDPKKSVGGGMIFLVCLYMFFFSISWGPGPYVVVSESYPMRIRAKGMAIASMGNWLWGFLIGFFTPFIAGAIHFAYGYVFFGCMVFGFIFIFTCVPETKGLALEDVDELYRKLKPGFAWRKIEIEGHDGEKKNDA</sequence>
<feature type="transmembrane region" description="Helical" evidence="10">
    <location>
        <begin position="192"/>
        <end position="213"/>
    </location>
</feature>
<evidence type="ECO:0000256" key="9">
    <source>
        <dbReference type="SAM" id="MobiDB-lite"/>
    </source>
</evidence>
<dbReference type="InterPro" id="IPR036259">
    <property type="entry name" value="MFS_trans_sf"/>
</dbReference>
<dbReference type="InterPro" id="IPR005828">
    <property type="entry name" value="MFS_sugar_transport-like"/>
</dbReference>
<evidence type="ECO:0000256" key="3">
    <source>
        <dbReference type="ARBA" id="ARBA00022448"/>
    </source>
</evidence>
<feature type="transmembrane region" description="Helical" evidence="10">
    <location>
        <begin position="162"/>
        <end position="180"/>
    </location>
</feature>
<evidence type="ECO:0000256" key="10">
    <source>
        <dbReference type="SAM" id="Phobius"/>
    </source>
</evidence>
<dbReference type="RefSeq" id="XP_038779475.1">
    <property type="nucleotide sequence ID" value="XM_038923547.1"/>
</dbReference>
<feature type="compositionally biased region" description="Polar residues" evidence="9">
    <location>
        <begin position="1"/>
        <end position="19"/>
    </location>
</feature>
<dbReference type="Pfam" id="PF00083">
    <property type="entry name" value="Sugar_tr"/>
    <property type="match status" value="1"/>
</dbReference>
<dbReference type="PROSITE" id="PS00217">
    <property type="entry name" value="SUGAR_TRANSPORT_2"/>
    <property type="match status" value="1"/>
</dbReference>
<dbReference type="FunFam" id="1.20.1250.20:FF:000044">
    <property type="entry name" value="Hexose transporter Hxt3p"/>
    <property type="match status" value="1"/>
</dbReference>
<keyword evidence="6 10" id="KW-1133">Transmembrane helix</keyword>
<keyword evidence="13" id="KW-1185">Reference proteome</keyword>
<dbReference type="PANTHER" id="PTHR48022:SF50">
    <property type="entry name" value="HEXOSE TRANSPORTER HXT14"/>
    <property type="match status" value="1"/>
</dbReference>
<evidence type="ECO:0000259" key="11">
    <source>
        <dbReference type="PROSITE" id="PS50850"/>
    </source>
</evidence>
<feature type="transmembrane region" description="Helical" evidence="10">
    <location>
        <begin position="452"/>
        <end position="475"/>
    </location>
</feature>
<name>A0A875RQ51_EENNA</name>
<dbReference type="SUPFAM" id="SSF103473">
    <property type="entry name" value="MFS general substrate transporter"/>
    <property type="match status" value="1"/>
</dbReference>
<proteinExistence type="inferred from homology"/>
<evidence type="ECO:0000256" key="6">
    <source>
        <dbReference type="ARBA" id="ARBA00022989"/>
    </source>
</evidence>
<feature type="transmembrane region" description="Helical" evidence="10">
    <location>
        <begin position="48"/>
        <end position="67"/>
    </location>
</feature>
<evidence type="ECO:0000256" key="1">
    <source>
        <dbReference type="ARBA" id="ARBA00004141"/>
    </source>
</evidence>
<feature type="transmembrane region" description="Helical" evidence="10">
    <location>
        <begin position="348"/>
        <end position="369"/>
    </location>
</feature>
<gene>
    <name evidence="12" type="ORF">FOA43_003296</name>
</gene>
<dbReference type="OrthoDB" id="5141738at2759"/>
<dbReference type="AlphaFoldDB" id="A0A875RQ51"/>
<keyword evidence="5 10" id="KW-0812">Transmembrane</keyword>
<dbReference type="EMBL" id="CP064815">
    <property type="protein sequence ID" value="QPG75910.1"/>
    <property type="molecule type" value="Genomic_DNA"/>
</dbReference>
<dbReference type="PANTHER" id="PTHR48022">
    <property type="entry name" value="PLASTIDIC GLUCOSE TRANSPORTER 4"/>
    <property type="match status" value="1"/>
</dbReference>
<dbReference type="KEGG" id="bnn:FOA43_003296"/>
<dbReference type="InterPro" id="IPR003663">
    <property type="entry name" value="Sugar/inositol_transpt"/>
</dbReference>
<keyword evidence="4" id="KW-0762">Sugar transport</keyword>
<accession>A0A875RQ51</accession>
<dbReference type="NCBIfam" id="TIGR00879">
    <property type="entry name" value="SP"/>
    <property type="match status" value="1"/>
</dbReference>
<organism evidence="12 13">
    <name type="scientific">Eeniella nana</name>
    <name type="common">Yeast</name>
    <name type="synonym">Brettanomyces nanus</name>
    <dbReference type="NCBI Taxonomy" id="13502"/>
    <lineage>
        <taxon>Eukaryota</taxon>
        <taxon>Fungi</taxon>
        <taxon>Dikarya</taxon>
        <taxon>Ascomycota</taxon>
        <taxon>Saccharomycotina</taxon>
        <taxon>Pichiomycetes</taxon>
        <taxon>Pichiales</taxon>
        <taxon>Pichiaceae</taxon>
        <taxon>Brettanomyces</taxon>
    </lineage>
</organism>
<reference evidence="12" key="1">
    <citation type="submission" date="2020-10" db="EMBL/GenBank/DDBJ databases">
        <authorList>
            <person name="Roach M.J.R."/>
        </authorList>
    </citation>
    <scope>NUCLEOTIDE SEQUENCE</scope>
    <source>
        <strain evidence="12">CBS 1945</strain>
    </source>
</reference>
<protein>
    <recommendedName>
        <fullName evidence="11">Major facilitator superfamily (MFS) profile domain-containing protein</fullName>
    </recommendedName>
</protein>
<comment type="subcellular location">
    <subcellularLocation>
        <location evidence="1">Membrane</location>
        <topology evidence="1">Multi-pass membrane protein</topology>
    </subcellularLocation>
</comment>
<comment type="similarity">
    <text evidence="2 8">Belongs to the major facilitator superfamily. Sugar transporter (TC 2.A.1.1) family.</text>
</comment>
<evidence type="ECO:0000256" key="7">
    <source>
        <dbReference type="ARBA" id="ARBA00023136"/>
    </source>
</evidence>
<feature type="domain" description="Major facilitator superfamily (MFS) profile" evidence="11">
    <location>
        <begin position="54"/>
        <end position="505"/>
    </location>
</feature>
<dbReference type="PRINTS" id="PR00171">
    <property type="entry name" value="SUGRTRNSPORT"/>
</dbReference>
<feature type="transmembrane region" description="Helical" evidence="10">
    <location>
        <begin position="225"/>
        <end position="244"/>
    </location>
</feature>
<dbReference type="InterPro" id="IPR050360">
    <property type="entry name" value="MFS_Sugar_Transporters"/>
</dbReference>
<evidence type="ECO:0000256" key="4">
    <source>
        <dbReference type="ARBA" id="ARBA00022597"/>
    </source>
</evidence>
<evidence type="ECO:0000256" key="8">
    <source>
        <dbReference type="RuleBase" id="RU003346"/>
    </source>
</evidence>
<keyword evidence="7 10" id="KW-0472">Membrane</keyword>
<feature type="transmembrane region" description="Helical" evidence="10">
    <location>
        <begin position="481"/>
        <end position="501"/>
    </location>
</feature>
<feature type="region of interest" description="Disordered" evidence="9">
    <location>
        <begin position="1"/>
        <end position="39"/>
    </location>
</feature>
<dbReference type="Gene3D" id="1.20.1250.20">
    <property type="entry name" value="MFS general substrate transporter like domains"/>
    <property type="match status" value="1"/>
</dbReference>
<dbReference type="GO" id="GO:0005351">
    <property type="term" value="F:carbohydrate:proton symporter activity"/>
    <property type="evidence" value="ECO:0007669"/>
    <property type="project" value="TreeGrafter"/>
</dbReference>
<dbReference type="CDD" id="cd17356">
    <property type="entry name" value="MFS_HXT"/>
    <property type="match status" value="1"/>
</dbReference>
<feature type="transmembrane region" description="Helical" evidence="10">
    <location>
        <begin position="309"/>
        <end position="333"/>
    </location>
</feature>
<dbReference type="InterPro" id="IPR005829">
    <property type="entry name" value="Sugar_transporter_CS"/>
</dbReference>
<keyword evidence="3 8" id="KW-0813">Transport</keyword>
<evidence type="ECO:0000256" key="2">
    <source>
        <dbReference type="ARBA" id="ARBA00010992"/>
    </source>
</evidence>
<feature type="transmembrane region" description="Helical" evidence="10">
    <location>
        <begin position="100"/>
        <end position="120"/>
    </location>
</feature>
<dbReference type="GO" id="GO:0055056">
    <property type="term" value="F:D-glucose transmembrane transporter activity"/>
    <property type="evidence" value="ECO:0007669"/>
    <property type="project" value="UniProtKB-ARBA"/>
</dbReference>
<dbReference type="GeneID" id="62196696"/>
<dbReference type="InterPro" id="IPR020846">
    <property type="entry name" value="MFS_dom"/>
</dbReference>
<evidence type="ECO:0000313" key="13">
    <source>
        <dbReference type="Proteomes" id="UP000662931"/>
    </source>
</evidence>